<dbReference type="SUPFAM" id="SSF51735">
    <property type="entry name" value="NAD(P)-binding Rossmann-fold domains"/>
    <property type="match status" value="1"/>
</dbReference>
<dbReference type="InterPro" id="IPR051265">
    <property type="entry name" value="HIBADH-related_NP60_sf"/>
</dbReference>
<evidence type="ECO:0000313" key="5">
    <source>
        <dbReference type="EMBL" id="GAA2452272.1"/>
    </source>
</evidence>
<evidence type="ECO:0000256" key="1">
    <source>
        <dbReference type="ARBA" id="ARBA00009080"/>
    </source>
</evidence>
<keyword evidence="6" id="KW-1185">Reference proteome</keyword>
<feature type="domain" description="NADPH-dependent reductive aminase-like C-terminal" evidence="4">
    <location>
        <begin position="168"/>
        <end position="294"/>
    </location>
</feature>
<comment type="similarity">
    <text evidence="1">Belongs to the HIBADH-related family.</text>
</comment>
<evidence type="ECO:0000259" key="3">
    <source>
        <dbReference type="Pfam" id="PF03446"/>
    </source>
</evidence>
<dbReference type="Proteomes" id="UP001501638">
    <property type="component" value="Unassembled WGS sequence"/>
</dbReference>
<dbReference type="RefSeq" id="WP_344325219.1">
    <property type="nucleotide sequence ID" value="NZ_BAAASZ010000027.1"/>
</dbReference>
<dbReference type="PANTHER" id="PTHR43580:SF2">
    <property type="entry name" value="CYTOKINE-LIKE NUCLEAR FACTOR N-PAC"/>
    <property type="match status" value="1"/>
</dbReference>
<keyword evidence="2" id="KW-0560">Oxidoreductase</keyword>
<dbReference type="Gene3D" id="3.40.50.720">
    <property type="entry name" value="NAD(P)-binding Rossmann-like Domain"/>
    <property type="match status" value="1"/>
</dbReference>
<evidence type="ECO:0000313" key="6">
    <source>
        <dbReference type="Proteomes" id="UP001501638"/>
    </source>
</evidence>
<evidence type="ECO:0000256" key="2">
    <source>
        <dbReference type="ARBA" id="ARBA00023002"/>
    </source>
</evidence>
<dbReference type="InterPro" id="IPR006115">
    <property type="entry name" value="6PGDH_NADP-bd"/>
</dbReference>
<dbReference type="PANTHER" id="PTHR43580">
    <property type="entry name" value="OXIDOREDUCTASE GLYR1-RELATED"/>
    <property type="match status" value="1"/>
</dbReference>
<dbReference type="InterPro" id="IPR015815">
    <property type="entry name" value="HIBADH-related"/>
</dbReference>
<dbReference type="PIRSF" id="PIRSF000103">
    <property type="entry name" value="HIBADH"/>
    <property type="match status" value="1"/>
</dbReference>
<accession>A0ABN3KB94</accession>
<organism evidence="5 6">
    <name type="scientific">Streptomyces macrosporus</name>
    <dbReference type="NCBI Taxonomy" id="44032"/>
    <lineage>
        <taxon>Bacteria</taxon>
        <taxon>Bacillati</taxon>
        <taxon>Actinomycetota</taxon>
        <taxon>Actinomycetes</taxon>
        <taxon>Kitasatosporales</taxon>
        <taxon>Streptomycetaceae</taxon>
        <taxon>Streptomyces</taxon>
    </lineage>
</organism>
<feature type="domain" description="6-phosphogluconate dehydrogenase NADP-binding" evidence="3">
    <location>
        <begin position="13"/>
        <end position="162"/>
    </location>
</feature>
<dbReference type="InterPro" id="IPR013328">
    <property type="entry name" value="6PGD_dom2"/>
</dbReference>
<reference evidence="5 6" key="1">
    <citation type="journal article" date="2019" name="Int. J. Syst. Evol. Microbiol.">
        <title>The Global Catalogue of Microorganisms (GCM) 10K type strain sequencing project: providing services to taxonomists for standard genome sequencing and annotation.</title>
        <authorList>
            <consortium name="The Broad Institute Genomics Platform"/>
            <consortium name="The Broad Institute Genome Sequencing Center for Infectious Disease"/>
            <person name="Wu L."/>
            <person name="Ma J."/>
        </authorList>
    </citation>
    <scope>NUCLEOTIDE SEQUENCE [LARGE SCALE GENOMIC DNA]</scope>
    <source>
        <strain evidence="5 6">JCM 6305</strain>
    </source>
</reference>
<dbReference type="InterPro" id="IPR048666">
    <property type="entry name" value="RedAm-like_C"/>
</dbReference>
<protein>
    <submittedName>
        <fullName evidence="5">NAD(P)-dependent oxidoreductase</fullName>
    </submittedName>
</protein>
<proteinExistence type="inferred from homology"/>
<sequence>MNTTATDGGRTPVTVIGLGRMGAALAGAFLAAGHPTTVWNRSPEKAGPLVERGAVRAATVADAVAASPLVVVCVLDYATVHRLLGPAGGALAGRTVVNLTNGTPRQAGEVAELVAGHGAEYLDGGIMAVPPLIGTPHSLVLYSGAPDVFERRRPTLEVLGTATHLGSDPGLAPLYDLALLTGMYGMFSGLLHATALVRAAGVAARDFAPMLSSWVKTMTDAALPGIAAYADTGDHGGEAGSPLAMQAAAFANFLDTGEELGVRPDLLLPLTRLVERRVADGHGDEDIHGVLDLLATEPKENRAP</sequence>
<name>A0ABN3KB94_9ACTN</name>
<gene>
    <name evidence="5" type="ORF">GCM10010405_40030</name>
</gene>
<dbReference type="Pfam" id="PF03446">
    <property type="entry name" value="NAD_binding_2"/>
    <property type="match status" value="1"/>
</dbReference>
<evidence type="ECO:0000259" key="4">
    <source>
        <dbReference type="Pfam" id="PF21761"/>
    </source>
</evidence>
<comment type="caution">
    <text evidence="5">The sequence shown here is derived from an EMBL/GenBank/DDBJ whole genome shotgun (WGS) entry which is preliminary data.</text>
</comment>
<dbReference type="InterPro" id="IPR036291">
    <property type="entry name" value="NAD(P)-bd_dom_sf"/>
</dbReference>
<dbReference type="Pfam" id="PF21761">
    <property type="entry name" value="RedAm-like_C"/>
    <property type="match status" value="1"/>
</dbReference>
<dbReference type="Gene3D" id="1.10.1040.10">
    <property type="entry name" value="N-(1-d-carboxylethyl)-l-norvaline Dehydrogenase, domain 2"/>
    <property type="match status" value="1"/>
</dbReference>
<dbReference type="EMBL" id="BAAASZ010000027">
    <property type="protein sequence ID" value="GAA2452272.1"/>
    <property type="molecule type" value="Genomic_DNA"/>
</dbReference>